<proteinExistence type="predicted"/>
<dbReference type="EMBL" id="CP034791">
    <property type="protein sequence ID" value="AZT89470.1"/>
    <property type="molecule type" value="Genomic_DNA"/>
</dbReference>
<dbReference type="GO" id="GO:0006355">
    <property type="term" value="P:regulation of DNA-templated transcription"/>
    <property type="evidence" value="ECO:0007669"/>
    <property type="project" value="InterPro"/>
</dbReference>
<sequence>MVDKLHLQQIKKDIEALKGEKVLVRANKGRKKMIEVEGILENTYSNIFVVKFPIDRECKQFRCVTYTYSDLITNTVEIILCRTNTKVNVM</sequence>
<keyword evidence="2" id="KW-1185">Reference proteome</keyword>
<dbReference type="Proteomes" id="UP000282930">
    <property type="component" value="Chromosome"/>
</dbReference>
<evidence type="ECO:0000313" key="1">
    <source>
        <dbReference type="EMBL" id="AZT89470.1"/>
    </source>
</evidence>
<dbReference type="Gene3D" id="2.30.30.100">
    <property type="match status" value="1"/>
</dbReference>
<dbReference type="PANTHER" id="PTHR40026:SF1">
    <property type="entry name" value="PROTEIN VEG"/>
    <property type="match status" value="1"/>
</dbReference>
<evidence type="ECO:0000313" key="2">
    <source>
        <dbReference type="Proteomes" id="UP000282930"/>
    </source>
</evidence>
<dbReference type="Pfam" id="PF06257">
    <property type="entry name" value="VEG"/>
    <property type="match status" value="1"/>
</dbReference>
<protein>
    <submittedName>
        <fullName evidence="1">Veg protein</fullName>
    </submittedName>
</protein>
<dbReference type="AlphaFoldDB" id="A0A3T0D3W3"/>
<accession>A0A3T0D3W3</accession>
<dbReference type="RefSeq" id="WP_011915933.1">
    <property type="nucleotide sequence ID" value="NZ_CP034791.1"/>
</dbReference>
<reference evidence="1 2" key="1">
    <citation type="submission" date="2018-12" db="EMBL/GenBank/DDBJ databases">
        <title>Genome sequence from the cellulolytic species, Caldicellulosiruptor changbaiensis.</title>
        <authorList>
            <person name="Blumer-Schuette S.E."/>
            <person name="Mendoza C."/>
        </authorList>
    </citation>
    <scope>NUCLEOTIDE SEQUENCE [LARGE SCALE GENOMIC DNA]</scope>
    <source>
        <strain evidence="1 2">CBS-Z</strain>
    </source>
</reference>
<organism evidence="1 2">
    <name type="scientific">Caldicellulosiruptor changbaiensis</name>
    <dbReference type="NCBI Taxonomy" id="1222016"/>
    <lineage>
        <taxon>Bacteria</taxon>
        <taxon>Bacillati</taxon>
        <taxon>Bacillota</taxon>
        <taxon>Bacillota incertae sedis</taxon>
        <taxon>Caldicellulosiruptorales</taxon>
        <taxon>Caldicellulosiruptoraceae</taxon>
        <taxon>Caldicellulosiruptor</taxon>
    </lineage>
</organism>
<name>A0A3T0D3W3_9FIRM</name>
<gene>
    <name evidence="1" type="ORF">ELD05_01570</name>
</gene>
<dbReference type="KEGG" id="ccha:ELD05_01570"/>
<dbReference type="PANTHER" id="PTHR40026">
    <property type="entry name" value="PROTEIN VEG"/>
    <property type="match status" value="1"/>
</dbReference>
<dbReference type="InterPro" id="IPR009366">
    <property type="entry name" value="Protein_Veg"/>
</dbReference>